<comment type="subcellular location">
    <subcellularLocation>
        <location evidence="1">Cell membrane</location>
        <topology evidence="1">Multi-pass membrane protein</topology>
    </subcellularLocation>
    <subcellularLocation>
        <location evidence="6">Membrane</location>
        <topology evidence="6">Multi-pass membrane protein</topology>
    </subcellularLocation>
</comment>
<sequence>MKPSHQAYPITLQSLAAFWLLLLPASMAFAADVQTSVLQDIKQAQQALKAIEQQISQQQQQLVTQYQTLQQQVQQLRHQTAISRRAEDESTLGLTQLTERLKSWQDQQQYQQNQLASFIRQHKLSASNNTLTAQLKAATGFASSLQRNLYPQWHTQDIIQQNGELTKAQVLSAGPVSWYWLAQQQQGGLLQHRQDTTDTWSVALPFTDSSSLAQLQQQQRAKLLFDPSLSKALLRSNQDESALHHISKGGIWALPILVFALVALAIALHKAWQLWRLPPVHVAKLPQARMAKHSGYARELAACSVSFAIGQQRDDALFAVLQQSKLALEARLGAIAVTAAVAPLLGLLGTVSGMIETFNMMTLFGSGDPQVVSGGIAQALITTELGLVVAIPALVLHALLSRQARRYYHQLEALALSLSQSVTGEAAPGFTTEHAA</sequence>
<dbReference type="RefSeq" id="WP_305974893.1">
    <property type="nucleotide sequence ID" value="NZ_JAPJDZ010000013.1"/>
</dbReference>
<evidence type="ECO:0000256" key="4">
    <source>
        <dbReference type="ARBA" id="ARBA00022989"/>
    </source>
</evidence>
<evidence type="ECO:0000259" key="10">
    <source>
        <dbReference type="Pfam" id="PF01618"/>
    </source>
</evidence>
<reference evidence="11 12" key="1">
    <citation type="submission" date="2022-11" db="EMBL/GenBank/DDBJ databases">
        <title>Viruses from the air-sea interface of a natural surface slick.</title>
        <authorList>
            <person name="Rahlff J."/>
            <person name="Holmfeldt K."/>
        </authorList>
    </citation>
    <scope>NUCLEOTIDE SEQUENCE [LARGE SCALE GENOMIC DNA]</scope>
    <source>
        <strain evidence="11 12">SMS4</strain>
    </source>
</reference>
<gene>
    <name evidence="11" type="ORF">ORJ04_07345</name>
</gene>
<evidence type="ECO:0000256" key="2">
    <source>
        <dbReference type="ARBA" id="ARBA00022475"/>
    </source>
</evidence>
<accession>A0ABT9HXA0</accession>
<feature type="chain" id="PRO_5046981961" evidence="9">
    <location>
        <begin position="31"/>
        <end position="436"/>
    </location>
</feature>
<keyword evidence="2" id="KW-1003">Cell membrane</keyword>
<name>A0ABT9HXA0_9GAMM</name>
<feature type="transmembrane region" description="Helical" evidence="8">
    <location>
        <begin position="249"/>
        <end position="268"/>
    </location>
</feature>
<dbReference type="EMBL" id="JAPJDZ010000013">
    <property type="protein sequence ID" value="MDP5135761.1"/>
    <property type="molecule type" value="Genomic_DNA"/>
</dbReference>
<keyword evidence="3 8" id="KW-0812">Transmembrane</keyword>
<keyword evidence="4 8" id="KW-1133">Transmembrane helix</keyword>
<evidence type="ECO:0000256" key="8">
    <source>
        <dbReference type="SAM" id="Phobius"/>
    </source>
</evidence>
<evidence type="ECO:0000256" key="6">
    <source>
        <dbReference type="RuleBase" id="RU004057"/>
    </source>
</evidence>
<dbReference type="PANTHER" id="PTHR30625">
    <property type="entry name" value="PROTEIN TOLQ"/>
    <property type="match status" value="1"/>
</dbReference>
<keyword evidence="5 8" id="KW-0472">Membrane</keyword>
<evidence type="ECO:0000256" key="7">
    <source>
        <dbReference type="SAM" id="Coils"/>
    </source>
</evidence>
<evidence type="ECO:0000313" key="12">
    <source>
        <dbReference type="Proteomes" id="UP001231109"/>
    </source>
</evidence>
<evidence type="ECO:0000256" key="9">
    <source>
        <dbReference type="SAM" id="SignalP"/>
    </source>
</evidence>
<comment type="caution">
    <text evidence="11">The sequence shown here is derived from an EMBL/GenBank/DDBJ whole genome shotgun (WGS) entry which is preliminary data.</text>
</comment>
<keyword evidence="9" id="KW-0732">Signal</keyword>
<feature type="signal peptide" evidence="9">
    <location>
        <begin position="1"/>
        <end position="30"/>
    </location>
</feature>
<organism evidence="11 12">
    <name type="scientific">Rheinheimera baltica</name>
    <dbReference type="NCBI Taxonomy" id="67576"/>
    <lineage>
        <taxon>Bacteria</taxon>
        <taxon>Pseudomonadati</taxon>
        <taxon>Pseudomonadota</taxon>
        <taxon>Gammaproteobacteria</taxon>
        <taxon>Chromatiales</taxon>
        <taxon>Chromatiaceae</taxon>
        <taxon>Rheinheimera</taxon>
    </lineage>
</organism>
<feature type="domain" description="MotA/TolQ/ExbB proton channel" evidence="10">
    <location>
        <begin position="314"/>
        <end position="412"/>
    </location>
</feature>
<dbReference type="InterPro" id="IPR002898">
    <property type="entry name" value="MotA_ExbB_proton_chnl"/>
</dbReference>
<protein>
    <submittedName>
        <fullName evidence="11">MotA/TolQ/ExbB proton channel family protein</fullName>
    </submittedName>
</protein>
<evidence type="ECO:0000256" key="5">
    <source>
        <dbReference type="ARBA" id="ARBA00023136"/>
    </source>
</evidence>
<keyword evidence="6" id="KW-0653">Protein transport</keyword>
<comment type="similarity">
    <text evidence="6">Belongs to the exbB/tolQ family.</text>
</comment>
<keyword evidence="12" id="KW-1185">Reference proteome</keyword>
<evidence type="ECO:0000256" key="3">
    <source>
        <dbReference type="ARBA" id="ARBA00022692"/>
    </source>
</evidence>
<dbReference type="InterPro" id="IPR050790">
    <property type="entry name" value="ExbB/TolQ_transport"/>
</dbReference>
<dbReference type="PANTHER" id="PTHR30625:SF11">
    <property type="entry name" value="MOTA_TOLQ_EXBB PROTON CHANNEL DOMAIN-CONTAINING PROTEIN"/>
    <property type="match status" value="1"/>
</dbReference>
<feature type="transmembrane region" description="Helical" evidence="8">
    <location>
        <begin position="375"/>
        <end position="400"/>
    </location>
</feature>
<keyword evidence="7" id="KW-0175">Coiled coil</keyword>
<evidence type="ECO:0000313" key="11">
    <source>
        <dbReference type="EMBL" id="MDP5135761.1"/>
    </source>
</evidence>
<evidence type="ECO:0000256" key="1">
    <source>
        <dbReference type="ARBA" id="ARBA00004651"/>
    </source>
</evidence>
<dbReference type="Pfam" id="PF01618">
    <property type="entry name" value="MotA_ExbB"/>
    <property type="match status" value="1"/>
</dbReference>
<proteinExistence type="inferred from homology"/>
<feature type="transmembrane region" description="Helical" evidence="8">
    <location>
        <begin position="332"/>
        <end position="355"/>
    </location>
</feature>
<dbReference type="Proteomes" id="UP001231109">
    <property type="component" value="Unassembled WGS sequence"/>
</dbReference>
<keyword evidence="6" id="KW-0813">Transport</keyword>
<feature type="coiled-coil region" evidence="7">
    <location>
        <begin position="34"/>
        <end position="79"/>
    </location>
</feature>